<keyword evidence="4" id="KW-1185">Reference proteome</keyword>
<accession>A0A9P6GJA7</accession>
<dbReference type="EMBL" id="WJXW01000004">
    <property type="protein sequence ID" value="KAF9736443.1"/>
    <property type="molecule type" value="Genomic_DNA"/>
</dbReference>
<evidence type="ECO:0000256" key="1">
    <source>
        <dbReference type="SAM" id="MobiDB-lite"/>
    </source>
</evidence>
<dbReference type="OrthoDB" id="543156at2759"/>
<dbReference type="PANTHER" id="PTHR43130:SF15">
    <property type="entry name" value="THIJ_PFPI FAMILY PROTEIN (AFU_ORTHOLOGUE AFUA_5G14240)"/>
    <property type="match status" value="1"/>
</dbReference>
<feature type="region of interest" description="Disordered" evidence="1">
    <location>
        <begin position="213"/>
        <end position="232"/>
    </location>
</feature>
<protein>
    <submittedName>
        <fullName evidence="3">DJ-1/PfpI family protein</fullName>
    </submittedName>
</protein>
<feature type="compositionally biased region" description="Pro residues" evidence="1">
    <location>
        <begin position="63"/>
        <end position="72"/>
    </location>
</feature>
<name>A0A9P6GJA7_9PLEO</name>
<feature type="domain" description="DJ-1/PfpI" evidence="2">
    <location>
        <begin position="7"/>
        <end position="195"/>
    </location>
</feature>
<evidence type="ECO:0000259" key="2">
    <source>
        <dbReference type="Pfam" id="PF01965"/>
    </source>
</evidence>
<proteinExistence type="predicted"/>
<gene>
    <name evidence="3" type="ORF">PMIN01_04222</name>
</gene>
<feature type="compositionally biased region" description="Basic and acidic residues" evidence="1">
    <location>
        <begin position="213"/>
        <end position="225"/>
    </location>
</feature>
<dbReference type="CDD" id="cd03139">
    <property type="entry name" value="GATase1_PfpI_2"/>
    <property type="match status" value="1"/>
</dbReference>
<dbReference type="Pfam" id="PF01965">
    <property type="entry name" value="DJ-1_PfpI"/>
    <property type="match status" value="1"/>
</dbReference>
<comment type="caution">
    <text evidence="3">The sequence shown here is derived from an EMBL/GenBank/DDBJ whole genome shotgun (WGS) entry which is preliminary data.</text>
</comment>
<dbReference type="AlphaFoldDB" id="A0A9P6GJA7"/>
<dbReference type="PANTHER" id="PTHR43130">
    <property type="entry name" value="ARAC-FAMILY TRANSCRIPTIONAL REGULATOR"/>
    <property type="match status" value="1"/>
</dbReference>
<evidence type="ECO:0000313" key="4">
    <source>
        <dbReference type="Proteomes" id="UP000756921"/>
    </source>
</evidence>
<sequence>MAAHTPKHIAIILFPGFQLLDVTGPLDTLNVLSRSTPLRLSILASTLGTLHHGNTDPVSTALPPTPSTPSTPPFAQSILPTHTFDTAPPDIDVLIVPGGPGTRTPATTRPILPFITRTYPSLTHLLSICTGSGIVAQTGVLDGRRATSNKRAFAWAKQQSEAVAWVARARWVVDGNVWTSSGVAAGMDMVYAWVEAVWGEGIAGELADGSEYERNRDSGNDRFAERWGATDG</sequence>
<dbReference type="InterPro" id="IPR052158">
    <property type="entry name" value="INH-QAR"/>
</dbReference>
<dbReference type="Proteomes" id="UP000756921">
    <property type="component" value="Unassembled WGS sequence"/>
</dbReference>
<dbReference type="InterPro" id="IPR002818">
    <property type="entry name" value="DJ-1/PfpI"/>
</dbReference>
<evidence type="ECO:0000313" key="3">
    <source>
        <dbReference type="EMBL" id="KAF9736443.1"/>
    </source>
</evidence>
<feature type="region of interest" description="Disordered" evidence="1">
    <location>
        <begin position="53"/>
        <end position="72"/>
    </location>
</feature>
<organism evidence="3 4">
    <name type="scientific">Paraphaeosphaeria minitans</name>
    <dbReference type="NCBI Taxonomy" id="565426"/>
    <lineage>
        <taxon>Eukaryota</taxon>
        <taxon>Fungi</taxon>
        <taxon>Dikarya</taxon>
        <taxon>Ascomycota</taxon>
        <taxon>Pezizomycotina</taxon>
        <taxon>Dothideomycetes</taxon>
        <taxon>Pleosporomycetidae</taxon>
        <taxon>Pleosporales</taxon>
        <taxon>Massarineae</taxon>
        <taxon>Didymosphaeriaceae</taxon>
        <taxon>Paraphaeosphaeria</taxon>
    </lineage>
</organism>
<dbReference type="SUPFAM" id="SSF52317">
    <property type="entry name" value="Class I glutamine amidotransferase-like"/>
    <property type="match status" value="1"/>
</dbReference>
<reference evidence="3" key="1">
    <citation type="journal article" date="2020" name="Mol. Plant Microbe Interact.">
        <title>Genome Sequence of the Biocontrol Agent Coniothyrium minitans strain Conio (IMI 134523).</title>
        <authorList>
            <person name="Patel D."/>
            <person name="Shittu T.A."/>
            <person name="Baroncelli R."/>
            <person name="Muthumeenakshi S."/>
            <person name="Osborne T.H."/>
            <person name="Janganan T.K."/>
            <person name="Sreenivasaprasad S."/>
        </authorList>
    </citation>
    <scope>NUCLEOTIDE SEQUENCE</scope>
    <source>
        <strain evidence="3">Conio</strain>
    </source>
</reference>
<dbReference type="InterPro" id="IPR029062">
    <property type="entry name" value="Class_I_gatase-like"/>
</dbReference>
<dbReference type="Gene3D" id="3.40.50.880">
    <property type="match status" value="1"/>
</dbReference>